<dbReference type="Proteomes" id="UP001150569">
    <property type="component" value="Unassembled WGS sequence"/>
</dbReference>
<dbReference type="InterPro" id="IPR023346">
    <property type="entry name" value="Lysozyme-like_dom_sf"/>
</dbReference>
<dbReference type="PANTHER" id="PTHR22595">
    <property type="entry name" value="CHITINASE-RELATED"/>
    <property type="match status" value="1"/>
</dbReference>
<dbReference type="InterPro" id="IPR000726">
    <property type="entry name" value="Glyco_hydro_19_cat"/>
</dbReference>
<protein>
    <recommendedName>
        <fullName evidence="9">Chitinase</fullName>
    </recommendedName>
</protein>
<keyword evidence="2" id="KW-1015">Disulfide bond</keyword>
<evidence type="ECO:0000259" key="5">
    <source>
        <dbReference type="Pfam" id="PF00182"/>
    </source>
</evidence>
<dbReference type="InterPro" id="IPR005089">
    <property type="entry name" value="CBM19"/>
</dbReference>
<dbReference type="EMBL" id="JANBPT010000535">
    <property type="protein sequence ID" value="KAJ1917591.1"/>
    <property type="molecule type" value="Genomic_DNA"/>
</dbReference>
<reference evidence="7" key="1">
    <citation type="submission" date="2022-07" db="EMBL/GenBank/DDBJ databases">
        <title>Phylogenomic reconstructions and comparative analyses of Kickxellomycotina fungi.</title>
        <authorList>
            <person name="Reynolds N.K."/>
            <person name="Stajich J.E."/>
            <person name="Barry K."/>
            <person name="Grigoriev I.V."/>
            <person name="Crous P."/>
            <person name="Smith M.E."/>
        </authorList>
    </citation>
    <scope>NUCLEOTIDE SEQUENCE</scope>
    <source>
        <strain evidence="7">RSA 861</strain>
    </source>
</reference>
<evidence type="ECO:0000313" key="7">
    <source>
        <dbReference type="EMBL" id="KAJ1917591.1"/>
    </source>
</evidence>
<dbReference type="GO" id="GO:0016998">
    <property type="term" value="P:cell wall macromolecule catabolic process"/>
    <property type="evidence" value="ECO:0007669"/>
    <property type="project" value="InterPro"/>
</dbReference>
<dbReference type="AlphaFoldDB" id="A0A9W8A279"/>
<accession>A0A9W8A279</accession>
<dbReference type="GO" id="GO:0006032">
    <property type="term" value="P:chitin catabolic process"/>
    <property type="evidence" value="ECO:0007669"/>
    <property type="project" value="InterPro"/>
</dbReference>
<keyword evidence="1" id="KW-0611">Plant defense</keyword>
<dbReference type="Pfam" id="PF03427">
    <property type="entry name" value="CBM_19"/>
    <property type="match status" value="1"/>
</dbReference>
<feature type="domain" description="Carbohydrate-binding module family 19" evidence="6">
    <location>
        <begin position="26"/>
        <end position="73"/>
    </location>
</feature>
<sequence>MYPSAKLVALVALLSSPAFVAAVPFDANVPVAVKGESCDSNTTPLGCTADGSSVALCNQGQWVTQACPSGTSCSALSCTWNEAIPSNAASSGSSSAPSTAASNSVRDDPGYTVASDPTSSASASGSASSSAESPAYSSSNPSSGGGSGGGSGDLSSITVAEIQKAVTDSGYPEPTSEVCQAFIDQWSKGDISSAQEAAMLIAELIWESGGFQYVSEIACSDGKSCAGSYATPGTDVSGKSYYGRGYIQLSWADNYKAASEDLFGDDRLLTDPDQVATDVKTAVAVSLWYWKARVHNAPGVSEGKFGAATKAINGGLECGTGSPTPAKRFAIYEKVLKAFNVQATPDSSGC</sequence>
<comment type="caution">
    <text evidence="7">The sequence shown here is derived from an EMBL/GenBank/DDBJ whole genome shotgun (WGS) entry which is preliminary data.</text>
</comment>
<keyword evidence="4" id="KW-0732">Signal</keyword>
<evidence type="ECO:0008006" key="9">
    <source>
        <dbReference type="Google" id="ProtNLM"/>
    </source>
</evidence>
<evidence type="ECO:0000256" key="2">
    <source>
        <dbReference type="ARBA" id="ARBA00023157"/>
    </source>
</evidence>
<proteinExistence type="predicted"/>
<evidence type="ECO:0000256" key="1">
    <source>
        <dbReference type="ARBA" id="ARBA00022821"/>
    </source>
</evidence>
<feature type="chain" id="PRO_5040850555" description="Chitinase" evidence="4">
    <location>
        <begin position="23"/>
        <end position="350"/>
    </location>
</feature>
<dbReference type="GO" id="GO:0006952">
    <property type="term" value="P:defense response"/>
    <property type="evidence" value="ECO:0007669"/>
    <property type="project" value="UniProtKB-KW"/>
</dbReference>
<dbReference type="SUPFAM" id="SSF53955">
    <property type="entry name" value="Lysozyme-like"/>
    <property type="match status" value="1"/>
</dbReference>
<keyword evidence="8" id="KW-1185">Reference proteome</keyword>
<feature type="compositionally biased region" description="Gly residues" evidence="3">
    <location>
        <begin position="143"/>
        <end position="152"/>
    </location>
</feature>
<dbReference type="Pfam" id="PF00182">
    <property type="entry name" value="Glyco_hydro_19"/>
    <property type="match status" value="1"/>
</dbReference>
<feature type="compositionally biased region" description="Low complexity" evidence="3">
    <location>
        <begin position="114"/>
        <end position="142"/>
    </location>
</feature>
<dbReference type="Gene3D" id="1.10.530.10">
    <property type="match status" value="1"/>
</dbReference>
<organism evidence="7 8">
    <name type="scientific">Tieghemiomyces parasiticus</name>
    <dbReference type="NCBI Taxonomy" id="78921"/>
    <lineage>
        <taxon>Eukaryota</taxon>
        <taxon>Fungi</taxon>
        <taxon>Fungi incertae sedis</taxon>
        <taxon>Zoopagomycota</taxon>
        <taxon>Kickxellomycotina</taxon>
        <taxon>Dimargaritomycetes</taxon>
        <taxon>Dimargaritales</taxon>
        <taxon>Dimargaritaceae</taxon>
        <taxon>Tieghemiomyces</taxon>
    </lineage>
</organism>
<feature type="region of interest" description="Disordered" evidence="3">
    <location>
        <begin position="87"/>
        <end position="154"/>
    </location>
</feature>
<evidence type="ECO:0000259" key="6">
    <source>
        <dbReference type="Pfam" id="PF03427"/>
    </source>
</evidence>
<dbReference type="OrthoDB" id="5985073at2759"/>
<evidence type="ECO:0000256" key="3">
    <source>
        <dbReference type="SAM" id="MobiDB-lite"/>
    </source>
</evidence>
<feature type="compositionally biased region" description="Low complexity" evidence="3">
    <location>
        <begin position="87"/>
        <end position="104"/>
    </location>
</feature>
<evidence type="ECO:0000313" key="8">
    <source>
        <dbReference type="Proteomes" id="UP001150569"/>
    </source>
</evidence>
<gene>
    <name evidence="7" type="ORF">IWQ60_007732</name>
</gene>
<dbReference type="GO" id="GO:0004568">
    <property type="term" value="F:chitinase activity"/>
    <property type="evidence" value="ECO:0007669"/>
    <property type="project" value="InterPro"/>
</dbReference>
<dbReference type="GO" id="GO:0008061">
    <property type="term" value="F:chitin binding"/>
    <property type="evidence" value="ECO:0007669"/>
    <property type="project" value="InterPro"/>
</dbReference>
<feature type="domain" description="Glycoside hydrolase family 19 catalytic" evidence="5">
    <location>
        <begin position="208"/>
        <end position="342"/>
    </location>
</feature>
<name>A0A9W8A279_9FUNG</name>
<dbReference type="CDD" id="cd00325">
    <property type="entry name" value="chitinase_GH19"/>
    <property type="match status" value="1"/>
</dbReference>
<evidence type="ECO:0000256" key="4">
    <source>
        <dbReference type="SAM" id="SignalP"/>
    </source>
</evidence>
<feature type="signal peptide" evidence="4">
    <location>
        <begin position="1"/>
        <end position="22"/>
    </location>
</feature>
<dbReference type="PANTHER" id="PTHR22595:SF79">
    <property type="entry name" value="CHITINASE 12"/>
    <property type="match status" value="1"/>
</dbReference>